<keyword evidence="2" id="KW-0812">Transmembrane</keyword>
<dbReference type="InterPro" id="IPR011256">
    <property type="entry name" value="Reg_factor_effector_dom_sf"/>
</dbReference>
<reference evidence="3 4" key="2">
    <citation type="submission" date="2019-09" db="EMBL/GenBank/DDBJ databases">
        <authorList>
            <person name="Mazur A."/>
        </authorList>
    </citation>
    <scope>NUCLEOTIDE SEQUENCE [LARGE SCALE GENOMIC DNA]</scope>
    <source>
        <strain evidence="3 4">3729k</strain>
    </source>
</reference>
<dbReference type="Proteomes" id="UP000322165">
    <property type="component" value="Unassembled WGS sequence"/>
</dbReference>
<dbReference type="SUPFAM" id="SSF55961">
    <property type="entry name" value="Bet v1-like"/>
    <property type="match status" value="1"/>
</dbReference>
<keyword evidence="2" id="KW-0472">Membrane</keyword>
<protein>
    <submittedName>
        <fullName evidence="3">Polyketide cyclase</fullName>
    </submittedName>
</protein>
<dbReference type="EMBL" id="VUOD01000001">
    <property type="protein sequence ID" value="KAA2286227.1"/>
    <property type="molecule type" value="Genomic_DNA"/>
</dbReference>
<organism evidence="3 4">
    <name type="scientific">Arenimonas fontis</name>
    <dbReference type="NCBI Taxonomy" id="2608255"/>
    <lineage>
        <taxon>Bacteria</taxon>
        <taxon>Pseudomonadati</taxon>
        <taxon>Pseudomonadota</taxon>
        <taxon>Gammaproteobacteria</taxon>
        <taxon>Lysobacterales</taxon>
        <taxon>Lysobacteraceae</taxon>
        <taxon>Arenimonas</taxon>
    </lineage>
</organism>
<proteinExistence type="predicted"/>
<feature type="transmembrane region" description="Helical" evidence="2">
    <location>
        <begin position="21"/>
        <end position="43"/>
    </location>
</feature>
<dbReference type="SUPFAM" id="SSF55136">
    <property type="entry name" value="Probable bacterial effector-binding domain"/>
    <property type="match status" value="1"/>
</dbReference>
<comment type="caution">
    <text evidence="3">The sequence shown here is derived from an EMBL/GenBank/DDBJ whole genome shotgun (WGS) entry which is preliminary data.</text>
</comment>
<dbReference type="InterPro" id="IPR023393">
    <property type="entry name" value="START-like_dom_sf"/>
</dbReference>
<reference evidence="3 4" key="1">
    <citation type="submission" date="2019-09" db="EMBL/GenBank/DDBJ databases">
        <title>Arenimonas chukotkensis sp. nov., a bacterium isolated from Chukotka hot spring, Arctic region, Russia.</title>
        <authorList>
            <person name="Zayulina K.S."/>
            <person name="Prokofeva M.I."/>
            <person name="Elcheninov A.G."/>
            <person name="Novikov A."/>
            <person name="Kochetkova T.V."/>
            <person name="Kublanov I.V."/>
        </authorList>
    </citation>
    <scope>NUCLEOTIDE SEQUENCE [LARGE SCALE GENOMIC DNA]</scope>
    <source>
        <strain evidence="3 4">3729k</strain>
    </source>
</reference>
<feature type="region of interest" description="Disordered" evidence="1">
    <location>
        <begin position="283"/>
        <end position="313"/>
    </location>
</feature>
<evidence type="ECO:0000313" key="3">
    <source>
        <dbReference type="EMBL" id="KAA2286227.1"/>
    </source>
</evidence>
<dbReference type="Gene3D" id="3.30.530.20">
    <property type="match status" value="1"/>
</dbReference>
<keyword evidence="4" id="KW-1185">Reference proteome</keyword>
<evidence type="ECO:0000256" key="2">
    <source>
        <dbReference type="SAM" id="Phobius"/>
    </source>
</evidence>
<keyword evidence="2" id="KW-1133">Transmembrane helix</keyword>
<accession>A0A5B2ZDV9</accession>
<name>A0A5B2ZDV9_9GAMM</name>
<feature type="compositionally biased region" description="Low complexity" evidence="1">
    <location>
        <begin position="425"/>
        <end position="443"/>
    </location>
</feature>
<dbReference type="Gene3D" id="3.20.80.10">
    <property type="entry name" value="Regulatory factor, effector binding domain"/>
    <property type="match status" value="1"/>
</dbReference>
<evidence type="ECO:0000256" key="1">
    <source>
        <dbReference type="SAM" id="MobiDB-lite"/>
    </source>
</evidence>
<gene>
    <name evidence="3" type="ORF">F0415_01655</name>
</gene>
<feature type="region of interest" description="Disordered" evidence="1">
    <location>
        <begin position="406"/>
        <end position="443"/>
    </location>
</feature>
<evidence type="ECO:0000313" key="4">
    <source>
        <dbReference type="Proteomes" id="UP000322165"/>
    </source>
</evidence>
<dbReference type="AlphaFoldDB" id="A0A5B2ZDV9"/>
<sequence>MRPGTHRPRARPPLERFRMTRIIEWLISLLIVVALFVVIGLFLPAKRVVSHSVETNRPMTTVYDTLNGFVRFKDWNALVNHDPNVRLDVSGPEAGVGARLAYVSADHQIGEGSWEIVESVPGQRIVFALNTPGRGKDKRMTFEFERTGQRRQNVKITQTYSVDYGWNLLGRYAGLYVTRDIGDDIKRGLAKFSNLLATIPRFDYSRHDGEYAVVELPAVNALLARTNAKRANDEIALAMTNQMKWIEQVMEKSGLEPAGPMRIVTNDFGPESYAFDVVQPVRRKGSGPAEGEDAAGEADGNGAGDGADAGADAVADTLPPERLEVVLDGDNNPVFYVQIPAMKAATTTYVGPSPGLALVRDQLRAWAMVRGHETGGRPFEEYRVEIKNMLAEDAEFTVYWPLRVDGKNPPEPVQILPEPEEDEAPAAGEGEAEAGPAQADEAA</sequence>